<dbReference type="InterPro" id="IPR011009">
    <property type="entry name" value="Kinase-like_dom_sf"/>
</dbReference>
<evidence type="ECO:0000313" key="5">
    <source>
        <dbReference type="Proteomes" id="UP001303760"/>
    </source>
</evidence>
<name>A0AAN7CC46_9PEZI</name>
<dbReference type="SUPFAM" id="SSF56112">
    <property type="entry name" value="Protein kinase-like (PK-like)"/>
    <property type="match status" value="1"/>
</dbReference>
<dbReference type="Pfam" id="PF03881">
    <property type="entry name" value="Fructosamin_kin"/>
    <property type="match status" value="1"/>
</dbReference>
<dbReference type="InterPro" id="IPR016477">
    <property type="entry name" value="Fructo-/Ketosamine-3-kinase"/>
</dbReference>
<evidence type="ECO:0000313" key="4">
    <source>
        <dbReference type="EMBL" id="KAK4239294.1"/>
    </source>
</evidence>
<keyword evidence="3" id="KW-0418">Kinase</keyword>
<comment type="catalytic activity">
    <reaction evidence="2">
        <text>N(6)-D-ribulosyl-L-lysyl-[protein] + ATP = N(6)-(3-O-phospho-D-ribulosyl)-L-lysyl-[protein] + ADP + H(+)</text>
        <dbReference type="Rhea" id="RHEA:48432"/>
        <dbReference type="Rhea" id="RHEA-COMP:12103"/>
        <dbReference type="Rhea" id="RHEA-COMP:12104"/>
        <dbReference type="ChEBI" id="CHEBI:15378"/>
        <dbReference type="ChEBI" id="CHEBI:30616"/>
        <dbReference type="ChEBI" id="CHEBI:90418"/>
        <dbReference type="ChEBI" id="CHEBI:90420"/>
        <dbReference type="ChEBI" id="CHEBI:456216"/>
        <dbReference type="EC" id="2.7.1.172"/>
    </reaction>
    <physiologicalReaction direction="left-to-right" evidence="2">
        <dbReference type="Rhea" id="RHEA:48433"/>
    </physiologicalReaction>
</comment>
<comment type="similarity">
    <text evidence="3">Belongs to the fructosamine kinase family.</text>
</comment>
<evidence type="ECO:0000256" key="3">
    <source>
        <dbReference type="PIRNR" id="PIRNR006221"/>
    </source>
</evidence>
<gene>
    <name evidence="4" type="ORF">C8A03DRAFT_43061</name>
</gene>
<dbReference type="PIRSF" id="PIRSF006221">
    <property type="entry name" value="Ketosamine-3-kinase"/>
    <property type="match status" value="1"/>
</dbReference>
<dbReference type="PANTHER" id="PTHR12149">
    <property type="entry name" value="FRUCTOSAMINE 3 KINASE-RELATED PROTEIN"/>
    <property type="match status" value="1"/>
</dbReference>
<dbReference type="PANTHER" id="PTHR12149:SF8">
    <property type="entry name" value="PROTEIN-RIBULOSAMINE 3-KINASE"/>
    <property type="match status" value="1"/>
</dbReference>
<keyword evidence="3" id="KW-0808">Transferase</keyword>
<comment type="caution">
    <text evidence="4">The sequence shown here is derived from an EMBL/GenBank/DDBJ whole genome shotgun (WGS) entry which is preliminary data.</text>
</comment>
<dbReference type="EMBL" id="MU860067">
    <property type="protein sequence ID" value="KAK4239294.1"/>
    <property type="molecule type" value="Genomic_DNA"/>
</dbReference>
<reference evidence="4" key="2">
    <citation type="submission" date="2023-05" db="EMBL/GenBank/DDBJ databases">
        <authorList>
            <consortium name="Lawrence Berkeley National Laboratory"/>
            <person name="Steindorff A."/>
            <person name="Hensen N."/>
            <person name="Bonometti L."/>
            <person name="Westerberg I."/>
            <person name="Brannstrom I.O."/>
            <person name="Guillou S."/>
            <person name="Cros-Aarteil S."/>
            <person name="Calhoun S."/>
            <person name="Haridas S."/>
            <person name="Kuo A."/>
            <person name="Mondo S."/>
            <person name="Pangilinan J."/>
            <person name="Riley R."/>
            <person name="Labutti K."/>
            <person name="Andreopoulos B."/>
            <person name="Lipzen A."/>
            <person name="Chen C."/>
            <person name="Yanf M."/>
            <person name="Daum C."/>
            <person name="Ng V."/>
            <person name="Clum A."/>
            <person name="Ohm R."/>
            <person name="Martin F."/>
            <person name="Silar P."/>
            <person name="Natvig D."/>
            <person name="Lalanne C."/>
            <person name="Gautier V."/>
            <person name="Ament-Velasquez S.L."/>
            <person name="Kruys A."/>
            <person name="Hutchinson M.I."/>
            <person name="Powell A.J."/>
            <person name="Barry K."/>
            <person name="Miller A.N."/>
            <person name="Grigoriev I.V."/>
            <person name="Debuchy R."/>
            <person name="Gladieux P."/>
            <person name="Thoren M.H."/>
            <person name="Johannesson H."/>
        </authorList>
    </citation>
    <scope>NUCLEOTIDE SEQUENCE</scope>
    <source>
        <strain evidence="4">CBS 532.94</strain>
    </source>
</reference>
<protein>
    <recommendedName>
        <fullName evidence="1">protein-ribulosamine 3-kinase</fullName>
        <ecNumber evidence="1">2.7.1.172</ecNumber>
    </recommendedName>
</protein>
<proteinExistence type="inferred from homology"/>
<accession>A0AAN7CC46</accession>
<reference evidence="4" key="1">
    <citation type="journal article" date="2023" name="Mol. Phylogenet. Evol.">
        <title>Genome-scale phylogeny and comparative genomics of the fungal order Sordariales.</title>
        <authorList>
            <person name="Hensen N."/>
            <person name="Bonometti L."/>
            <person name="Westerberg I."/>
            <person name="Brannstrom I.O."/>
            <person name="Guillou S."/>
            <person name="Cros-Aarteil S."/>
            <person name="Calhoun S."/>
            <person name="Haridas S."/>
            <person name="Kuo A."/>
            <person name="Mondo S."/>
            <person name="Pangilinan J."/>
            <person name="Riley R."/>
            <person name="LaButti K."/>
            <person name="Andreopoulos B."/>
            <person name="Lipzen A."/>
            <person name="Chen C."/>
            <person name="Yan M."/>
            <person name="Daum C."/>
            <person name="Ng V."/>
            <person name="Clum A."/>
            <person name="Steindorff A."/>
            <person name="Ohm R.A."/>
            <person name="Martin F."/>
            <person name="Silar P."/>
            <person name="Natvig D.O."/>
            <person name="Lalanne C."/>
            <person name="Gautier V."/>
            <person name="Ament-Velasquez S.L."/>
            <person name="Kruys A."/>
            <person name="Hutchinson M.I."/>
            <person name="Powell A.J."/>
            <person name="Barry K."/>
            <person name="Miller A.N."/>
            <person name="Grigoriev I.V."/>
            <person name="Debuchy R."/>
            <person name="Gladieux P."/>
            <person name="Hiltunen Thoren M."/>
            <person name="Johannesson H."/>
        </authorList>
    </citation>
    <scope>NUCLEOTIDE SEQUENCE</scope>
    <source>
        <strain evidence="4">CBS 532.94</strain>
    </source>
</reference>
<dbReference type="Gene3D" id="3.90.1200.10">
    <property type="match status" value="1"/>
</dbReference>
<dbReference type="EC" id="2.7.1.172" evidence="1"/>
<evidence type="ECO:0000256" key="2">
    <source>
        <dbReference type="ARBA" id="ARBA00048655"/>
    </source>
</evidence>
<dbReference type="GO" id="GO:0102193">
    <property type="term" value="F:protein-ribulosamine 3-kinase activity"/>
    <property type="evidence" value="ECO:0007669"/>
    <property type="project" value="UniProtKB-EC"/>
</dbReference>
<keyword evidence="5" id="KW-1185">Reference proteome</keyword>
<organism evidence="4 5">
    <name type="scientific">Achaetomium macrosporum</name>
    <dbReference type="NCBI Taxonomy" id="79813"/>
    <lineage>
        <taxon>Eukaryota</taxon>
        <taxon>Fungi</taxon>
        <taxon>Dikarya</taxon>
        <taxon>Ascomycota</taxon>
        <taxon>Pezizomycotina</taxon>
        <taxon>Sordariomycetes</taxon>
        <taxon>Sordariomycetidae</taxon>
        <taxon>Sordariales</taxon>
        <taxon>Chaetomiaceae</taxon>
        <taxon>Achaetomium</taxon>
    </lineage>
</organism>
<dbReference type="GO" id="GO:0016301">
    <property type="term" value="F:kinase activity"/>
    <property type="evidence" value="ECO:0007669"/>
    <property type="project" value="UniProtKB-UniRule"/>
</dbReference>
<evidence type="ECO:0000256" key="1">
    <source>
        <dbReference type="ARBA" id="ARBA00011961"/>
    </source>
</evidence>
<dbReference type="Proteomes" id="UP001303760">
    <property type="component" value="Unassembled WGS sequence"/>
</dbReference>
<sequence length="250" mass="28641">MRIDVVVGDKEKSVFVKLIEREEFVGMAEAEYEGQKAISAMIPNHAIEPIAWGYYEGDRTKSWFLTHFRRLDPNTPAPSDLLPIVKTLHNNSRSPTGKFGFHITAFFGPPPMAVDWTDNWEEFWTREFRVGLAYAQRMLGDDPELQDIADEFIEKVVPRLLRPLQTGGRSIRPSLCHGDLWDGNIQIDMETGEPVLFDPCPFYGHCEMDLQCIRADRYTVGLNFVRLYKTMVGASEPAEDFDDRNALYAM</sequence>
<dbReference type="AlphaFoldDB" id="A0AAN7CC46"/>